<dbReference type="Pfam" id="PF21394">
    <property type="entry name" value="Beta-ketacyl_N"/>
    <property type="match status" value="1"/>
</dbReference>
<dbReference type="InterPro" id="IPR014043">
    <property type="entry name" value="Acyl_transferase_dom"/>
</dbReference>
<protein>
    <submittedName>
        <fullName evidence="8">Polyketide synthase</fullName>
    </submittedName>
</protein>
<dbReference type="SMART" id="SM00827">
    <property type="entry name" value="PKS_AT"/>
    <property type="match status" value="1"/>
</dbReference>
<dbReference type="GO" id="GO:0006633">
    <property type="term" value="P:fatty acid biosynthetic process"/>
    <property type="evidence" value="ECO:0007669"/>
    <property type="project" value="TreeGrafter"/>
</dbReference>
<dbReference type="SUPFAM" id="SSF55048">
    <property type="entry name" value="Probable ACP-binding domain of malonyl-CoA ACP transacylase"/>
    <property type="match status" value="1"/>
</dbReference>
<dbReference type="InterPro" id="IPR009081">
    <property type="entry name" value="PP-bd_ACP"/>
</dbReference>
<name>A0A5J4KQM4_9CHLR</name>
<keyword evidence="2" id="KW-0596">Phosphopantetheine</keyword>
<dbReference type="InterPro" id="IPR016035">
    <property type="entry name" value="Acyl_Trfase/lysoPLipase"/>
</dbReference>
<dbReference type="Gene3D" id="3.40.50.1820">
    <property type="entry name" value="alpha/beta hydrolase"/>
    <property type="match status" value="1"/>
</dbReference>
<dbReference type="Gene3D" id="3.30.70.3290">
    <property type="match status" value="1"/>
</dbReference>
<evidence type="ECO:0000256" key="3">
    <source>
        <dbReference type="ARBA" id="ARBA00022553"/>
    </source>
</evidence>
<dbReference type="InterPro" id="IPR020806">
    <property type="entry name" value="PKS_PP-bd"/>
</dbReference>
<dbReference type="PROSITE" id="PS50075">
    <property type="entry name" value="CARRIER"/>
    <property type="match status" value="1"/>
</dbReference>
<evidence type="ECO:0000259" key="5">
    <source>
        <dbReference type="PROSITE" id="PS50075"/>
    </source>
</evidence>
<dbReference type="InterPro" id="IPR036736">
    <property type="entry name" value="ACP-like_sf"/>
</dbReference>
<dbReference type="InterPro" id="IPR014031">
    <property type="entry name" value="Ketoacyl_synth_C"/>
</dbReference>
<keyword evidence="4" id="KW-0808">Transferase</keyword>
<dbReference type="InterPro" id="IPR050091">
    <property type="entry name" value="PKS_NRPS_Biosynth_Enz"/>
</dbReference>
<evidence type="ECO:0000256" key="2">
    <source>
        <dbReference type="ARBA" id="ARBA00022450"/>
    </source>
</evidence>
<dbReference type="PANTHER" id="PTHR43775">
    <property type="entry name" value="FATTY ACID SYNTHASE"/>
    <property type="match status" value="1"/>
</dbReference>
<dbReference type="PROSITE" id="PS50917">
    <property type="entry name" value="SPOC"/>
    <property type="match status" value="1"/>
</dbReference>
<evidence type="ECO:0000313" key="8">
    <source>
        <dbReference type="EMBL" id="GER90175.1"/>
    </source>
</evidence>
<keyword evidence="3" id="KW-0597">Phosphoprotein</keyword>
<dbReference type="SMART" id="SM00822">
    <property type="entry name" value="PKS_KR"/>
    <property type="match status" value="1"/>
</dbReference>
<accession>A0A5J4KQM4</accession>
<dbReference type="Gene3D" id="3.40.47.10">
    <property type="match status" value="1"/>
</dbReference>
<dbReference type="Pfam" id="PF00550">
    <property type="entry name" value="PP-binding"/>
    <property type="match status" value="1"/>
</dbReference>
<comment type="cofactor">
    <cofactor evidence="1">
        <name>pantetheine 4'-phosphate</name>
        <dbReference type="ChEBI" id="CHEBI:47942"/>
    </cofactor>
</comment>
<dbReference type="SUPFAM" id="SSF47336">
    <property type="entry name" value="ACP-like"/>
    <property type="match status" value="1"/>
</dbReference>
<feature type="domain" description="Ketosynthase family 3 (KS3)" evidence="7">
    <location>
        <begin position="1"/>
        <end position="140"/>
    </location>
</feature>
<dbReference type="Pfam" id="PF00698">
    <property type="entry name" value="Acyl_transf_1"/>
    <property type="match status" value="1"/>
</dbReference>
<dbReference type="Gene3D" id="3.40.50.720">
    <property type="entry name" value="NAD(P)-binding Rossmann-like Domain"/>
    <property type="match status" value="1"/>
</dbReference>
<feature type="domain" description="SPOC" evidence="6">
    <location>
        <begin position="1157"/>
        <end position="1282"/>
    </location>
</feature>
<dbReference type="SMART" id="SM00823">
    <property type="entry name" value="PKS_PP"/>
    <property type="match status" value="1"/>
</dbReference>
<dbReference type="InterPro" id="IPR029058">
    <property type="entry name" value="AB_hydrolase_fold"/>
</dbReference>
<dbReference type="SMART" id="SM00825">
    <property type="entry name" value="PKS_KS"/>
    <property type="match status" value="1"/>
</dbReference>
<reference evidence="8 9" key="1">
    <citation type="submission" date="2019-10" db="EMBL/GenBank/DDBJ databases">
        <title>Dictyobacter vulcani sp. nov., within the class Ktedonobacteria, isolated from soil of volcanic Mt. Zao.</title>
        <authorList>
            <person name="Zheng Y."/>
            <person name="Wang C.M."/>
            <person name="Sakai Y."/>
            <person name="Abe K."/>
            <person name="Yokota A."/>
            <person name="Yabe S."/>
        </authorList>
    </citation>
    <scope>NUCLEOTIDE SEQUENCE [LARGE SCALE GENOMIC DNA]</scope>
    <source>
        <strain evidence="8 9">W12</strain>
    </source>
</reference>
<dbReference type="Proteomes" id="UP000326912">
    <property type="component" value="Unassembled WGS sequence"/>
</dbReference>
<dbReference type="InterPro" id="IPR016039">
    <property type="entry name" value="Thiolase-like"/>
</dbReference>
<dbReference type="InterPro" id="IPR036291">
    <property type="entry name" value="NAD(P)-bd_dom_sf"/>
</dbReference>
<dbReference type="Gene3D" id="3.30.70.250">
    <property type="entry name" value="Malonyl-CoA ACP transacylase, ACP-binding"/>
    <property type="match status" value="1"/>
</dbReference>
<evidence type="ECO:0000313" key="9">
    <source>
        <dbReference type="Proteomes" id="UP000326912"/>
    </source>
</evidence>
<dbReference type="InterPro" id="IPR010912">
    <property type="entry name" value="SPOC_met"/>
</dbReference>
<dbReference type="SUPFAM" id="SSF53901">
    <property type="entry name" value="Thiolase-like"/>
    <property type="match status" value="1"/>
</dbReference>
<dbReference type="InterPro" id="IPR057326">
    <property type="entry name" value="KR_dom"/>
</dbReference>
<dbReference type="Gene3D" id="3.40.366.10">
    <property type="entry name" value="Malonyl-Coenzyme A Acyl Carrier Protein, domain 2"/>
    <property type="match status" value="1"/>
</dbReference>
<dbReference type="SUPFAM" id="SSF52151">
    <property type="entry name" value="FabD/lysophospholipase-like"/>
    <property type="match status" value="1"/>
</dbReference>
<comment type="caution">
    <text evidence="8">The sequence shown here is derived from an EMBL/GenBank/DDBJ whole genome shotgun (WGS) entry which is preliminary data.</text>
</comment>
<evidence type="ECO:0000256" key="1">
    <source>
        <dbReference type="ARBA" id="ARBA00001957"/>
    </source>
</evidence>
<organism evidence="8 9">
    <name type="scientific">Dictyobacter vulcani</name>
    <dbReference type="NCBI Taxonomy" id="2607529"/>
    <lineage>
        <taxon>Bacteria</taxon>
        <taxon>Bacillati</taxon>
        <taxon>Chloroflexota</taxon>
        <taxon>Ktedonobacteria</taxon>
        <taxon>Ktedonobacterales</taxon>
        <taxon>Dictyobacteraceae</taxon>
        <taxon>Dictyobacter</taxon>
    </lineage>
</organism>
<evidence type="ECO:0000256" key="4">
    <source>
        <dbReference type="ARBA" id="ARBA00022679"/>
    </source>
</evidence>
<dbReference type="Pfam" id="PF02801">
    <property type="entry name" value="Ketoacyl-synt_C"/>
    <property type="match status" value="1"/>
</dbReference>
<feature type="domain" description="Carrier" evidence="5">
    <location>
        <begin position="1155"/>
        <end position="1230"/>
    </location>
</feature>
<dbReference type="GO" id="GO:0004312">
    <property type="term" value="F:fatty acid synthase activity"/>
    <property type="evidence" value="ECO:0007669"/>
    <property type="project" value="TreeGrafter"/>
</dbReference>
<dbReference type="Pfam" id="PF08659">
    <property type="entry name" value="KR"/>
    <property type="match status" value="1"/>
</dbReference>
<dbReference type="CDD" id="cd08953">
    <property type="entry name" value="KR_2_SDR_x"/>
    <property type="match status" value="1"/>
</dbReference>
<dbReference type="InterPro" id="IPR016036">
    <property type="entry name" value="Malonyl_transacylase_ACP-bd"/>
</dbReference>
<proteinExistence type="predicted"/>
<gene>
    <name evidence="8" type="ORF">KDW_43370</name>
</gene>
<dbReference type="EMBL" id="BKZW01000002">
    <property type="protein sequence ID" value="GER90175.1"/>
    <property type="molecule type" value="Genomic_DNA"/>
</dbReference>
<dbReference type="CDD" id="cd00833">
    <property type="entry name" value="PKS"/>
    <property type="match status" value="1"/>
</dbReference>
<dbReference type="SUPFAM" id="SSF51735">
    <property type="entry name" value="NAD(P)-binding Rossmann-fold domains"/>
    <property type="match status" value="2"/>
</dbReference>
<dbReference type="InterPro" id="IPR020841">
    <property type="entry name" value="PKS_Beta-ketoAc_synthase_dom"/>
</dbReference>
<evidence type="ECO:0000259" key="7">
    <source>
        <dbReference type="PROSITE" id="PS52004"/>
    </source>
</evidence>
<sequence length="1282" mass="140936">MINTALKNAGLSAEEISYVEAHGTATPLGDPIEITALTQVYSTYTDKKNYCAIGSVKSNLGHLDAAAGVAGLIKTVQALKHRELPPTLHFVAANAKIDFAQSPFHVNTQLTPWETQSGLRRAGVSSFGIGGTNAHVIVEEAPVVTAAVTETVEPSLQALILSARTASALETATENMSTYLQQHAELSLADVAYTLQVGRRAFKNRRVIICQDLPDALEVLRTRDAARIFNMEAGVSNRPVAFMFPGQGTQYINMAAELYQHEPVFRAQLDECAEILKPLLDLDLRSILYPQEQQEQEATTQLAQTRFTQPALFVIEYALAQLWIARGVQPTAMIGHSIGEYVAACLAGVFSLQDALALVATRGRLMQLLPAGAMLAVSLAELELRPLLGASLSLAAINAPEQCVVSGTKADIEQLIEQLNARGIDNRRLHTSHAFHSQMMDPILGVFGSEVARIQLHAPQIRYISNLSGTWISAAQATDPGYWVQHLRQAVRFADGIQALLQEADLGFLEVGPGQTLSRLLKQQAVTPPARPVIATLRAANESQSDRQMLLQASSRLWLSGVSIDWSATHHTNQFSRIPLPTYPFERQRFWIEAGANSLLHFNPIQRPVESRKGLDDWYYVLLWKQTVLPTVPAATVLSGQKSNWLLFVDTFGVGTGLVARLKQVEQEVVSVTFGTDFTQISAYEYVINPQRSEDFDALLTALWTHNLLPDQIIHTGLITVDEQTLPLEKRLESSLDTGLYSLLFLAQALERQNTTKPLRLYVVTNNVCSVSGTEELAPEKVTVLGPCKVMPLEYAFITCQHIDLVLTETWKHQRKNALELLFNEIVQPIQEKNTSIAYRGARRWIQSFEAADLKAYRESSPLRPDGVYLITGGMGGIGLSLAEYLAQEVQARLILVGRSTFPARQEWAGWLSEHEEHDATSQKIHTLQSIEAAGGQVQIYQADITDQQQMQAVIEQATAHFGTINGVLHAAGVPAGGLMQLKTREAVEEILAPKVKGALVLNELFKAGDLDFLALFSSLTAILGSLGQVDYCAANAFMDALAYHNNKYTAIKTIALNWDVWQEVGMAVNSAKAAIVDERAEERLSQGIRPTEGYQALRQALCTGFEQILISTREIAAQFERVQAYTADNLLTQESASTGLSLHLRPDLVTSYVAPQTESEQKLAAIWQNLLGIDAIGIHDNFFDLGGHSLLATKVMSRVRETFNVELTVRALFGASTIAELAQTIVQSQSEALEPAVSAIRKVERVQENEYDHMLTDMDQLSDAEIEAMLNMVLTEDDASE</sequence>
<dbReference type="GO" id="GO:0031177">
    <property type="term" value="F:phosphopantetheine binding"/>
    <property type="evidence" value="ECO:0007669"/>
    <property type="project" value="InterPro"/>
</dbReference>
<dbReference type="InterPro" id="IPR049490">
    <property type="entry name" value="C883_1060-like_KR_N"/>
</dbReference>
<dbReference type="FunFam" id="1.10.1200.10:FF:000005">
    <property type="entry name" value="Nonribosomal peptide synthetase 1"/>
    <property type="match status" value="1"/>
</dbReference>
<keyword evidence="9" id="KW-1185">Reference proteome</keyword>
<dbReference type="PROSITE" id="PS52004">
    <property type="entry name" value="KS3_2"/>
    <property type="match status" value="1"/>
</dbReference>
<dbReference type="InterPro" id="IPR001227">
    <property type="entry name" value="Ac_transferase_dom_sf"/>
</dbReference>
<dbReference type="PANTHER" id="PTHR43775:SF51">
    <property type="entry name" value="INACTIVE PHENOLPHTHIOCEROL SYNTHESIS POLYKETIDE SYNTHASE TYPE I PKS1-RELATED"/>
    <property type="match status" value="1"/>
</dbReference>
<dbReference type="InterPro" id="IPR013968">
    <property type="entry name" value="PKS_KR"/>
</dbReference>
<dbReference type="Pfam" id="PF22621">
    <property type="entry name" value="CurL-like_PKS_C"/>
    <property type="match status" value="1"/>
</dbReference>
<evidence type="ECO:0000259" key="6">
    <source>
        <dbReference type="PROSITE" id="PS50917"/>
    </source>
</evidence>